<dbReference type="SUPFAM" id="SSF52096">
    <property type="entry name" value="ClpP/crotonase"/>
    <property type="match status" value="1"/>
</dbReference>
<dbReference type="InterPro" id="IPR029045">
    <property type="entry name" value="ClpP/crotonase-like_dom_sf"/>
</dbReference>
<organism evidence="2 3">
    <name type="scientific">Amycolatopsis pigmentata</name>
    <dbReference type="NCBI Taxonomy" id="450801"/>
    <lineage>
        <taxon>Bacteria</taxon>
        <taxon>Bacillati</taxon>
        <taxon>Actinomycetota</taxon>
        <taxon>Actinomycetes</taxon>
        <taxon>Pseudonocardiales</taxon>
        <taxon>Pseudonocardiaceae</taxon>
        <taxon>Amycolatopsis</taxon>
    </lineage>
</organism>
<dbReference type="Proteomes" id="UP001597417">
    <property type="component" value="Unassembled WGS sequence"/>
</dbReference>
<sequence>MTDKPALSRHSMYRTYLDDYSQTWSEYFTFKRANGILEVAMHTGGGEAKWDLELHRAFIPAFADIHHDPENEVIILTGTGDGFLSTFDEASWDRNGFREPFEHRHGYDVFYFDQTKEPFSLLNLEIPVIAAINGPLLIHAELALLNDIVIASDTTTIRDTHYTGMGIVPGDGVHTLFRELLGHNRGKYFLLTGETLDARQCLDLGLVSEVVPKDKLLERAWEIAETIFMARNRIQRRVTRSLLVQPWRELFTKELSFGQGLESWACHDYWPMAKEAGFDISNVKQADS</sequence>
<dbReference type="PANTHER" id="PTHR43802:SF1">
    <property type="entry name" value="IP11341P-RELATED"/>
    <property type="match status" value="1"/>
</dbReference>
<comment type="caution">
    <text evidence="2">The sequence shown here is derived from an EMBL/GenBank/DDBJ whole genome shotgun (WGS) entry which is preliminary data.</text>
</comment>
<dbReference type="Pfam" id="PF00378">
    <property type="entry name" value="ECH_1"/>
    <property type="match status" value="1"/>
</dbReference>
<dbReference type="RefSeq" id="WP_378263371.1">
    <property type="nucleotide sequence ID" value="NZ_JBHUKR010000006.1"/>
</dbReference>
<dbReference type="CDD" id="cd06558">
    <property type="entry name" value="crotonase-like"/>
    <property type="match status" value="1"/>
</dbReference>
<name>A0ABW5FQ28_9PSEU</name>
<evidence type="ECO:0000256" key="1">
    <source>
        <dbReference type="ARBA" id="ARBA00005254"/>
    </source>
</evidence>
<protein>
    <submittedName>
        <fullName evidence="2">Enoyl-CoA hydratase/isomerase family protein</fullName>
    </submittedName>
</protein>
<gene>
    <name evidence="2" type="ORF">ACFSXZ_09245</name>
</gene>
<evidence type="ECO:0000313" key="2">
    <source>
        <dbReference type="EMBL" id="MFD2416517.1"/>
    </source>
</evidence>
<comment type="similarity">
    <text evidence="1">Belongs to the enoyl-CoA hydratase/isomerase family.</text>
</comment>
<accession>A0ABW5FQ28</accession>
<reference evidence="3" key="1">
    <citation type="journal article" date="2019" name="Int. J. Syst. Evol. Microbiol.">
        <title>The Global Catalogue of Microorganisms (GCM) 10K type strain sequencing project: providing services to taxonomists for standard genome sequencing and annotation.</title>
        <authorList>
            <consortium name="The Broad Institute Genomics Platform"/>
            <consortium name="The Broad Institute Genome Sequencing Center for Infectious Disease"/>
            <person name="Wu L."/>
            <person name="Ma J."/>
        </authorList>
    </citation>
    <scope>NUCLEOTIDE SEQUENCE [LARGE SCALE GENOMIC DNA]</scope>
    <source>
        <strain evidence="3">CGMCC 4.7645</strain>
    </source>
</reference>
<dbReference type="EMBL" id="JBHUKR010000006">
    <property type="protein sequence ID" value="MFD2416517.1"/>
    <property type="molecule type" value="Genomic_DNA"/>
</dbReference>
<proteinExistence type="inferred from homology"/>
<dbReference type="Gene3D" id="3.90.226.10">
    <property type="entry name" value="2-enoyl-CoA Hydratase, Chain A, domain 1"/>
    <property type="match status" value="1"/>
</dbReference>
<keyword evidence="3" id="KW-1185">Reference proteome</keyword>
<evidence type="ECO:0000313" key="3">
    <source>
        <dbReference type="Proteomes" id="UP001597417"/>
    </source>
</evidence>
<dbReference type="InterPro" id="IPR001753">
    <property type="entry name" value="Enoyl-CoA_hydra/iso"/>
</dbReference>
<dbReference type="PANTHER" id="PTHR43802">
    <property type="entry name" value="ENOYL-COA HYDRATASE"/>
    <property type="match status" value="1"/>
</dbReference>